<keyword evidence="14" id="KW-1185">Reference proteome</keyword>
<keyword evidence="6" id="KW-0963">Cytoplasm</keyword>
<protein>
    <recommendedName>
        <fullName evidence="4 11">Condensin complex subunit 2</fullName>
    </recommendedName>
</protein>
<dbReference type="Proteomes" id="UP001327560">
    <property type="component" value="Chromosome 8"/>
</dbReference>
<dbReference type="PANTHER" id="PTHR13108:SF9">
    <property type="entry name" value="CONDENSIN COMPLEX SUBUNIT 2"/>
    <property type="match status" value="1"/>
</dbReference>
<keyword evidence="10 11" id="KW-0131">Cell cycle</keyword>
<keyword evidence="5" id="KW-0158">Chromosome</keyword>
<reference evidence="13 14" key="1">
    <citation type="submission" date="2023-10" db="EMBL/GenBank/DDBJ databases">
        <title>Chromosome-scale genome assembly provides insights into flower coloration mechanisms of Canna indica.</title>
        <authorList>
            <person name="Li C."/>
        </authorList>
    </citation>
    <scope>NUCLEOTIDE SEQUENCE [LARGE SCALE GENOMIC DNA]</scope>
    <source>
        <tissue evidence="13">Flower</tissue>
    </source>
</reference>
<feature type="compositionally biased region" description="Polar residues" evidence="12">
    <location>
        <begin position="533"/>
        <end position="543"/>
    </location>
</feature>
<dbReference type="GO" id="GO:0051301">
    <property type="term" value="P:cell division"/>
    <property type="evidence" value="ECO:0007669"/>
    <property type="project" value="UniProtKB-KW"/>
</dbReference>
<comment type="function">
    <text evidence="11">Regulatory subunit of the condensin complex, a complex required for conversion of interphase chromatin into mitotic-like condense chromosomes.</text>
</comment>
<comment type="subcellular location">
    <subcellularLocation>
        <location evidence="1">Chromosome</location>
    </subcellularLocation>
    <subcellularLocation>
        <location evidence="2">Cytoplasm</location>
    </subcellularLocation>
</comment>
<evidence type="ECO:0000256" key="12">
    <source>
        <dbReference type="SAM" id="MobiDB-lite"/>
    </source>
</evidence>
<feature type="region of interest" description="Disordered" evidence="12">
    <location>
        <begin position="162"/>
        <end position="187"/>
    </location>
</feature>
<evidence type="ECO:0000256" key="3">
    <source>
        <dbReference type="ARBA" id="ARBA00009471"/>
    </source>
</evidence>
<dbReference type="Pfam" id="PF05786">
    <property type="entry name" value="Cnd2"/>
    <property type="match status" value="2"/>
</dbReference>
<keyword evidence="9 11" id="KW-0226">DNA condensation</keyword>
<dbReference type="InterPro" id="IPR022816">
    <property type="entry name" value="Condensin_barren_su2"/>
</dbReference>
<dbReference type="GO" id="GO:0000796">
    <property type="term" value="C:condensin complex"/>
    <property type="evidence" value="ECO:0007669"/>
    <property type="project" value="InterPro"/>
</dbReference>
<evidence type="ECO:0000256" key="9">
    <source>
        <dbReference type="ARBA" id="ARBA00023067"/>
    </source>
</evidence>
<evidence type="ECO:0000256" key="4">
    <source>
        <dbReference type="ARBA" id="ARBA00016065"/>
    </source>
</evidence>
<evidence type="ECO:0000256" key="5">
    <source>
        <dbReference type="ARBA" id="ARBA00022454"/>
    </source>
</evidence>
<evidence type="ECO:0000256" key="8">
    <source>
        <dbReference type="ARBA" id="ARBA00022776"/>
    </source>
</evidence>
<evidence type="ECO:0000256" key="1">
    <source>
        <dbReference type="ARBA" id="ARBA00004286"/>
    </source>
</evidence>
<keyword evidence="7 11" id="KW-0132">Cell division</keyword>
<evidence type="ECO:0000313" key="13">
    <source>
        <dbReference type="EMBL" id="WOL18419.1"/>
    </source>
</evidence>
<dbReference type="AlphaFoldDB" id="A0AAQ3QP34"/>
<accession>A0AAQ3QP34</accession>
<dbReference type="PIRSF" id="PIRSF017126">
    <property type="entry name" value="Condensin_H"/>
    <property type="match status" value="1"/>
</dbReference>
<dbReference type="GO" id="GO:0003682">
    <property type="term" value="F:chromatin binding"/>
    <property type="evidence" value="ECO:0007669"/>
    <property type="project" value="TreeGrafter"/>
</dbReference>
<dbReference type="PANTHER" id="PTHR13108">
    <property type="entry name" value="CONDENSIN COMPLEX SUBUNIT 2"/>
    <property type="match status" value="1"/>
</dbReference>
<feature type="region of interest" description="Disordered" evidence="12">
    <location>
        <begin position="520"/>
        <end position="543"/>
    </location>
</feature>
<gene>
    <name evidence="13" type="ORF">Cni_G27214</name>
</gene>
<dbReference type="GO" id="GO:0005737">
    <property type="term" value="C:cytoplasm"/>
    <property type="evidence" value="ECO:0007669"/>
    <property type="project" value="UniProtKB-SubCell"/>
</dbReference>
<comment type="similarity">
    <text evidence="3 11">Belongs to the CND2 (condensin subunit 2) family.</text>
</comment>
<proteinExistence type="inferred from homology"/>
<name>A0AAQ3QP34_9LILI</name>
<feature type="compositionally biased region" description="Polar residues" evidence="12">
    <location>
        <begin position="170"/>
        <end position="183"/>
    </location>
</feature>
<evidence type="ECO:0000256" key="6">
    <source>
        <dbReference type="ARBA" id="ARBA00022490"/>
    </source>
</evidence>
<evidence type="ECO:0000256" key="11">
    <source>
        <dbReference type="PIRNR" id="PIRNR017126"/>
    </source>
</evidence>
<organism evidence="13 14">
    <name type="scientific">Canna indica</name>
    <name type="common">Indian-shot</name>
    <dbReference type="NCBI Taxonomy" id="4628"/>
    <lineage>
        <taxon>Eukaryota</taxon>
        <taxon>Viridiplantae</taxon>
        <taxon>Streptophyta</taxon>
        <taxon>Embryophyta</taxon>
        <taxon>Tracheophyta</taxon>
        <taxon>Spermatophyta</taxon>
        <taxon>Magnoliopsida</taxon>
        <taxon>Liliopsida</taxon>
        <taxon>Zingiberales</taxon>
        <taxon>Cannaceae</taxon>
        <taxon>Canna</taxon>
    </lineage>
</organism>
<evidence type="ECO:0000256" key="7">
    <source>
        <dbReference type="ARBA" id="ARBA00022618"/>
    </source>
</evidence>
<evidence type="ECO:0000256" key="10">
    <source>
        <dbReference type="ARBA" id="ARBA00023306"/>
    </source>
</evidence>
<keyword evidence="8 11" id="KW-0498">Mitosis</keyword>
<feature type="compositionally biased region" description="Low complexity" evidence="12">
    <location>
        <begin position="7"/>
        <end position="22"/>
    </location>
</feature>
<evidence type="ECO:0000256" key="2">
    <source>
        <dbReference type="ARBA" id="ARBA00004496"/>
    </source>
</evidence>
<evidence type="ECO:0000313" key="14">
    <source>
        <dbReference type="Proteomes" id="UP001327560"/>
    </source>
</evidence>
<sequence length="676" mass="75737">MGDDGIRTPPAKAPRAAAPKTPMASRLQSPPFHLGSNNDELERAQARAAARAASVRRKSVAPNPSLAFDKRNDILDRGQIMDLFHNCIKLASENKINQKNTWELSLIDHLSELISVSPGDDDETNFQKASCTLEAGVKIYSMRVDSVHSEAYKVLGGINRAGREEDNDNSEVGGTTDSAQTDGLSKKELERKMSPLSTLESSFEALNVKKFDVAFVVDPLYHQTSAQFDEGGAKGLLLNNLGVYGGCRVLFDSFECPERSMSSNMETKQPELIDLSFAKEYIEKMMICVPAAHDISPTLRKIVNQFDEDNRRPPELNYSAEVPVVEEYPEENNHIEGDENAFDDDCGAWNLDHDDHDDQLNVIDDNSTSTNLNFASHQEEDFDSKFDGPDVDEKFEKIAGFLSLGLGFTSKSNAWAGPDHWKYKKAKGLEQTQPLDTDSEAVNKKVKSRKEVRDVDFTKYLENDMPDIFAPPKNPKSLLLPANKPTIIISLPEDCHYRPESLVKLFVLPDVMCLGKKRRKFSDETRPDDENYAPTTSWDNDSATYDHFDNDDTAFSDADDQGNLVRQPRQVNKVDIHYDKVSKQVDVHALKDMLWNHMQESVQISNKKQDSEATVSLKQVLQYFPNDCAAAAAKDISPHLIFICLLHLANEHNLSIHDRPSLDELDINIPSSAFVN</sequence>
<dbReference type="EMBL" id="CP136897">
    <property type="protein sequence ID" value="WOL18419.1"/>
    <property type="molecule type" value="Genomic_DNA"/>
</dbReference>
<feature type="region of interest" description="Disordered" evidence="12">
    <location>
        <begin position="1"/>
        <end position="38"/>
    </location>
</feature>
<dbReference type="GO" id="GO:0007076">
    <property type="term" value="P:mitotic chromosome condensation"/>
    <property type="evidence" value="ECO:0007669"/>
    <property type="project" value="InterPro"/>
</dbReference>